<evidence type="ECO:0000256" key="2">
    <source>
        <dbReference type="ARBA" id="ARBA00022679"/>
    </source>
</evidence>
<dbReference type="EMBL" id="CP061799">
    <property type="protein sequence ID" value="QTA79811.1"/>
    <property type="molecule type" value="Genomic_DNA"/>
</dbReference>
<dbReference type="CDD" id="cd03789">
    <property type="entry name" value="GT9_LPS_heptosyltransferase"/>
    <property type="match status" value="1"/>
</dbReference>
<accession>A0A975GFZ5</accession>
<dbReference type="Pfam" id="PF01075">
    <property type="entry name" value="Glyco_transf_9"/>
    <property type="match status" value="1"/>
</dbReference>
<dbReference type="SUPFAM" id="SSF53756">
    <property type="entry name" value="UDP-Glycosyltransferase/glycogen phosphorylase"/>
    <property type="match status" value="1"/>
</dbReference>
<keyword evidence="1" id="KW-0328">Glycosyltransferase</keyword>
<dbReference type="PANTHER" id="PTHR30160">
    <property type="entry name" value="TETRAACYLDISACCHARIDE 4'-KINASE-RELATED"/>
    <property type="match status" value="1"/>
</dbReference>
<keyword evidence="2 3" id="KW-0808">Transferase</keyword>
<dbReference type="InterPro" id="IPR051199">
    <property type="entry name" value="LPS_LOS_Heptosyltrfase"/>
</dbReference>
<dbReference type="GO" id="GO:0005829">
    <property type="term" value="C:cytosol"/>
    <property type="evidence" value="ECO:0007669"/>
    <property type="project" value="TreeGrafter"/>
</dbReference>
<proteinExistence type="predicted"/>
<keyword evidence="4" id="KW-1185">Reference proteome</keyword>
<dbReference type="GO" id="GO:0008713">
    <property type="term" value="F:ADP-heptose-lipopolysaccharide heptosyltransferase activity"/>
    <property type="evidence" value="ECO:0007669"/>
    <property type="project" value="TreeGrafter"/>
</dbReference>
<dbReference type="Gene3D" id="3.40.50.2000">
    <property type="entry name" value="Glycogen Phosphorylase B"/>
    <property type="match status" value="2"/>
</dbReference>
<gene>
    <name evidence="3" type="ORF">dnl_20930</name>
</gene>
<dbReference type="Proteomes" id="UP000663720">
    <property type="component" value="Chromosome"/>
</dbReference>
<evidence type="ECO:0000313" key="3">
    <source>
        <dbReference type="EMBL" id="QTA79811.1"/>
    </source>
</evidence>
<sequence>MKSTYFLCKDYLDEVIVQPILYLPINHFEYTRLINCEPLSHAVEKTREFSIDVYIDLHGVFQSALFGMLSNIPIICGRSYHTTKDGAHLFYNRIADIESVKINRMFRHFLIARSIFPQLEPIKDEKFNIPDNGFVAFVPGSSKKGILKRWPITYYADLINIISKDERIKVILGPEEEDLYYEILNLLQCQVDLSKIDLFSYYPKIFQDCKCVVGNDSAPLHISTWLNVPTFMILGPTSPAINSPWEYSIGISTNYDTICNGCDIWNQRCLNNHKCMNKLSVNSVYMALKKFLEKVDELQ</sequence>
<dbReference type="AlphaFoldDB" id="A0A975GFZ5"/>
<reference evidence="3" key="1">
    <citation type="journal article" date="2021" name="Microb. Physiol.">
        <title>Proteogenomic Insights into the Physiology of Marine, Sulfate-Reducing, Filamentous Desulfonema limicola and Desulfonema magnum.</title>
        <authorList>
            <person name="Schnaars V."/>
            <person name="Wohlbrand L."/>
            <person name="Scheve S."/>
            <person name="Hinrichs C."/>
            <person name="Reinhardt R."/>
            <person name="Rabus R."/>
        </authorList>
    </citation>
    <scope>NUCLEOTIDE SEQUENCE</scope>
    <source>
        <strain evidence="3">5ac10</strain>
    </source>
</reference>
<dbReference type="KEGG" id="dli:dnl_20930"/>
<dbReference type="GO" id="GO:0009244">
    <property type="term" value="P:lipopolysaccharide core region biosynthetic process"/>
    <property type="evidence" value="ECO:0007669"/>
    <property type="project" value="TreeGrafter"/>
</dbReference>
<protein>
    <submittedName>
        <fullName evidence="3">Glycosyl transferase, family IX</fullName>
    </submittedName>
</protein>
<organism evidence="3 4">
    <name type="scientific">Desulfonema limicola</name>
    <dbReference type="NCBI Taxonomy" id="45656"/>
    <lineage>
        <taxon>Bacteria</taxon>
        <taxon>Pseudomonadati</taxon>
        <taxon>Thermodesulfobacteriota</taxon>
        <taxon>Desulfobacteria</taxon>
        <taxon>Desulfobacterales</taxon>
        <taxon>Desulfococcaceae</taxon>
        <taxon>Desulfonema</taxon>
    </lineage>
</organism>
<name>A0A975GFZ5_9BACT</name>
<dbReference type="InterPro" id="IPR002201">
    <property type="entry name" value="Glyco_trans_9"/>
</dbReference>
<evidence type="ECO:0000256" key="1">
    <source>
        <dbReference type="ARBA" id="ARBA00022676"/>
    </source>
</evidence>
<evidence type="ECO:0000313" key="4">
    <source>
        <dbReference type="Proteomes" id="UP000663720"/>
    </source>
</evidence>